<organism evidence="1 2">
    <name type="scientific">Aspergillus granulosus</name>
    <dbReference type="NCBI Taxonomy" id="176169"/>
    <lineage>
        <taxon>Eukaryota</taxon>
        <taxon>Fungi</taxon>
        <taxon>Dikarya</taxon>
        <taxon>Ascomycota</taxon>
        <taxon>Pezizomycotina</taxon>
        <taxon>Eurotiomycetes</taxon>
        <taxon>Eurotiomycetidae</taxon>
        <taxon>Eurotiales</taxon>
        <taxon>Aspergillaceae</taxon>
        <taxon>Aspergillus</taxon>
        <taxon>Aspergillus subgen. Nidulantes</taxon>
    </lineage>
</organism>
<dbReference type="InterPro" id="IPR036291">
    <property type="entry name" value="NAD(P)-bd_dom_sf"/>
</dbReference>
<name>A0ABR4I2X1_9EURO</name>
<dbReference type="Gene3D" id="3.40.50.720">
    <property type="entry name" value="NAD(P)-binding Rossmann-like Domain"/>
    <property type="match status" value="1"/>
</dbReference>
<accession>A0ABR4I2X1</accession>
<dbReference type="Proteomes" id="UP001610334">
    <property type="component" value="Unassembled WGS sequence"/>
</dbReference>
<keyword evidence="2" id="KW-1185">Reference proteome</keyword>
<sequence length="293" mass="32383">MLPPSSSLNTNTSQAFISKQFVASGAPSILLVGATGNTGHSTSNALSNHRMIAPTRSLDSPAAKQLAKLPGIEMIEKNWVEITAEWLQEHEVARAFIASHNNPTQLAEESTYVAALDANVKYVVRISTTTANVRPEFPMYYPRSHCAIESLLGSPEFATVEFIRNYRETEEQDTLRLMASEDAPVGVIDSDDVETFAAHLLALEDPAVHNRAKYNLNWPEDITGAQVLKMIEQRITIMVKDSQRMLILSIKRGAGPLWDGKCTSSLTSKEVSELVAPRRTPNDVFKKTMLDEQ</sequence>
<dbReference type="SUPFAM" id="SSF51735">
    <property type="entry name" value="NAD(P)-binding Rossmann-fold domains"/>
    <property type="match status" value="1"/>
</dbReference>
<dbReference type="EMBL" id="JBFXLT010000003">
    <property type="protein sequence ID" value="KAL2822081.1"/>
    <property type="molecule type" value="Genomic_DNA"/>
</dbReference>
<reference evidence="1 2" key="1">
    <citation type="submission" date="2024-07" db="EMBL/GenBank/DDBJ databases">
        <title>Section-level genome sequencing and comparative genomics of Aspergillus sections Usti and Cavernicolus.</title>
        <authorList>
            <consortium name="Lawrence Berkeley National Laboratory"/>
            <person name="Nybo J.L."/>
            <person name="Vesth T.C."/>
            <person name="Theobald S."/>
            <person name="Frisvad J.C."/>
            <person name="Larsen T.O."/>
            <person name="Kjaerboelling I."/>
            <person name="Rothschild-Mancinelli K."/>
            <person name="Lyhne E.K."/>
            <person name="Kogle M.E."/>
            <person name="Barry K."/>
            <person name="Clum A."/>
            <person name="Na H."/>
            <person name="Ledsgaard L."/>
            <person name="Lin J."/>
            <person name="Lipzen A."/>
            <person name="Kuo A."/>
            <person name="Riley R."/>
            <person name="Mondo S."/>
            <person name="Labutti K."/>
            <person name="Haridas S."/>
            <person name="Pangalinan J."/>
            <person name="Salamov A.A."/>
            <person name="Simmons B.A."/>
            <person name="Magnuson J.K."/>
            <person name="Chen J."/>
            <person name="Drula E."/>
            <person name="Henrissat B."/>
            <person name="Wiebenga A."/>
            <person name="Lubbers R.J."/>
            <person name="Gomes A.C."/>
            <person name="Makela M.R."/>
            <person name="Stajich J."/>
            <person name="Grigoriev I.V."/>
            <person name="Mortensen U.H."/>
            <person name="De Vries R.P."/>
            <person name="Baker S.E."/>
            <person name="Andersen M.R."/>
        </authorList>
    </citation>
    <scope>NUCLEOTIDE SEQUENCE [LARGE SCALE GENOMIC DNA]</scope>
    <source>
        <strain evidence="1 2">CBS 588.65</strain>
    </source>
</reference>
<proteinExistence type="predicted"/>
<evidence type="ECO:0008006" key="3">
    <source>
        <dbReference type="Google" id="ProtNLM"/>
    </source>
</evidence>
<gene>
    <name evidence="1" type="ORF">BJX63DRAFT_417855</name>
</gene>
<evidence type="ECO:0000313" key="1">
    <source>
        <dbReference type="EMBL" id="KAL2822081.1"/>
    </source>
</evidence>
<evidence type="ECO:0000313" key="2">
    <source>
        <dbReference type="Proteomes" id="UP001610334"/>
    </source>
</evidence>
<protein>
    <recommendedName>
        <fullName evidence="3">NmrA-like domain-containing protein</fullName>
    </recommendedName>
</protein>
<comment type="caution">
    <text evidence="1">The sequence shown here is derived from an EMBL/GenBank/DDBJ whole genome shotgun (WGS) entry which is preliminary data.</text>
</comment>